<evidence type="ECO:0000259" key="2">
    <source>
        <dbReference type="Pfam" id="PF21345"/>
    </source>
</evidence>
<proteinExistence type="predicted"/>
<dbReference type="InterPro" id="IPR048330">
    <property type="entry name" value="PcRGLX/YetA_2nd"/>
</dbReference>
<protein>
    <submittedName>
        <fullName evidence="4">Tat pathway signal sequence domain protein</fullName>
    </submittedName>
</protein>
<dbReference type="PANTHER" id="PTHR40081">
    <property type="entry name" value="CONCANAVALIN A-LIKE LECTIN/GLUCANASE"/>
    <property type="match status" value="1"/>
</dbReference>
<accession>A0A970B7N7</accession>
<name>A0A970B7N7_9GAMM</name>
<dbReference type="PANTHER" id="PTHR40081:SF1">
    <property type="entry name" value="TAT PATHWAY SIGNAL SEQUENCE DOMAIN PROTEIN"/>
    <property type="match status" value="1"/>
</dbReference>
<evidence type="ECO:0000313" key="4">
    <source>
        <dbReference type="EMBL" id="NKF24098.1"/>
    </source>
</evidence>
<organism evidence="4 5">
    <name type="scientific">Solimonas marina</name>
    <dbReference type="NCBI Taxonomy" id="2714601"/>
    <lineage>
        <taxon>Bacteria</taxon>
        <taxon>Pseudomonadati</taxon>
        <taxon>Pseudomonadota</taxon>
        <taxon>Gammaproteobacteria</taxon>
        <taxon>Nevskiales</taxon>
        <taxon>Nevskiaceae</taxon>
        <taxon>Solimonas</taxon>
    </lineage>
</organism>
<evidence type="ECO:0000259" key="3">
    <source>
        <dbReference type="Pfam" id="PF21346"/>
    </source>
</evidence>
<dbReference type="EMBL" id="JAAVXB010000011">
    <property type="protein sequence ID" value="NKF24098.1"/>
    <property type="molecule type" value="Genomic_DNA"/>
</dbReference>
<gene>
    <name evidence="4" type="ORF">G7Y82_17435</name>
</gene>
<dbReference type="InterPro" id="IPR045793">
    <property type="entry name" value="PcRGLX/YetA-like"/>
</dbReference>
<dbReference type="Pfam" id="PF21345">
    <property type="entry name" value="PcRGLX_2nd"/>
    <property type="match status" value="1"/>
</dbReference>
<dbReference type="Proteomes" id="UP000653472">
    <property type="component" value="Unassembled WGS sequence"/>
</dbReference>
<dbReference type="RefSeq" id="WP_168149419.1">
    <property type="nucleotide sequence ID" value="NZ_JAAVXB010000011.1"/>
</dbReference>
<feature type="domain" description="PcRGLX/YetA-like N-terminal RIFT barrel" evidence="1">
    <location>
        <begin position="43"/>
        <end position="123"/>
    </location>
</feature>
<dbReference type="InterPro" id="IPR006311">
    <property type="entry name" value="TAT_signal"/>
</dbReference>
<evidence type="ECO:0000259" key="1">
    <source>
        <dbReference type="Pfam" id="PF19501"/>
    </source>
</evidence>
<comment type="caution">
    <text evidence="4">The sequence shown here is derived from an EMBL/GenBank/DDBJ whole genome shotgun (WGS) entry which is preliminary data.</text>
</comment>
<sequence>MAPPLNRRDFVKGSAIAASMLAMPAIGTEAFAAQPKDKYKPRDVALHWLDGGAPTATIGTTWGVSWPQGMHARGTDFTVAAADGQTVPVQSWPLAVWPDGTLKWSAHAIGADAGKVEQLKLKTGRPAKGKQVVSAKTSGDRITVDTGVIRCKIARKGSMLIESIERDGQPIVRGGHLVCQTQSHMEIDPERATTFAAFTGQIDEVTVEQSGPVRAVVRINGQHRQDDGSRSWLPFVIRLYFYAGSDAVRVMHTIVYDGDENKDFIRGLGLRFDVAMQGELYDRHVRYGGEGGGVFAEAVRGLTGLRRDPGEAVRQAQIDGRAVPPLSTFPDAVSKRLQYVPAFGDWSLRQTSCDAFEVRKRTKAGYVWLESDHGHRASGMAYVGTPKGGAAFGIRNFWQSYPAQLDVRGATGDEAQVTMWLWSPDAMPMDMRFYHDDMGEKTYAEQLEALQITYEDYEPGFSRPIGVARTSEMTIWTLPATPTRERFVELGNIMQEPPLLAAAPEHLVGCGVFGRLFSVPDRTTASRDVIETRLAANFDFYRKQVDERRWYGYWNFGDVMHTYDEDRHTWRYDVGGFAWDNSELSTDLWLWYYYLRTGRADVFRFAEAMTRHTGEVDVHHVGPFAPLGSRHNVVHWGCSAKQMRISTAANRRFYYYLTADERVGDLMREQVEAVRTLRRIQPGRKVESGVFTATPVGADHPNVNFGTDWGAVSAAWLTEWERTGDPKIRDRLLASMRTIAAQPYGFFTGAAPMNLDTGAYDIVHDKPPIESHLSAVFGLVEICAELVEMRLDENFTKAWLQYCRLFNAPAEAQKAELGHVVGPLNLQQGHSRLTAFAAWWTHDTELAQRAWKEFYAAKNGQPVRPLEVVRVEPPAVIKPVDEAPGVSTNLTNQFGLAAMQCLALVGGELPPNGEPA</sequence>
<dbReference type="PROSITE" id="PS51318">
    <property type="entry name" value="TAT"/>
    <property type="match status" value="1"/>
</dbReference>
<evidence type="ECO:0000313" key="5">
    <source>
        <dbReference type="Proteomes" id="UP000653472"/>
    </source>
</evidence>
<dbReference type="Pfam" id="PF21346">
    <property type="entry name" value="PcRGLX_3rd"/>
    <property type="match status" value="1"/>
</dbReference>
<feature type="domain" description="PcRGLX/YetA-like C-terminal alpha/alpha toroid" evidence="3">
    <location>
        <begin position="497"/>
        <end position="909"/>
    </location>
</feature>
<dbReference type="InterPro" id="IPR048329">
    <property type="entry name" value="PcRGLX_1st"/>
</dbReference>
<keyword evidence="5" id="KW-1185">Reference proteome</keyword>
<dbReference type="AlphaFoldDB" id="A0A970B7N7"/>
<reference evidence="4" key="1">
    <citation type="submission" date="2020-03" db="EMBL/GenBank/DDBJ databases">
        <title>Solimonas marina sp. nov., isolated from deep seawater of the Pacific Ocean.</title>
        <authorList>
            <person name="Liu X."/>
            <person name="Lai Q."/>
            <person name="Sun F."/>
            <person name="Gai Y."/>
            <person name="Li G."/>
            <person name="Shao Z."/>
        </authorList>
    </citation>
    <scope>NUCLEOTIDE SEQUENCE</scope>
    <source>
        <strain evidence="4">C16B3</strain>
    </source>
</reference>
<dbReference type="Pfam" id="PF19501">
    <property type="entry name" value="PcRGLX_1st"/>
    <property type="match status" value="1"/>
</dbReference>
<dbReference type="InterPro" id="IPR048331">
    <property type="entry name" value="PcRGLX/YetA_3rd"/>
</dbReference>
<feature type="domain" description="PcRGLX/YetA-like central beta-sandwich" evidence="2">
    <location>
        <begin position="133"/>
        <end position="490"/>
    </location>
</feature>